<dbReference type="STRING" id="196109.A0A136J072"/>
<gene>
    <name evidence="3" type="ORF">Micbo1qcDRAFT_205428</name>
</gene>
<keyword evidence="4" id="KW-1185">Reference proteome</keyword>
<accession>A0A136J072</accession>
<feature type="region of interest" description="Disordered" evidence="1">
    <location>
        <begin position="1"/>
        <end position="51"/>
    </location>
</feature>
<dbReference type="InParanoid" id="A0A136J072"/>
<proteinExistence type="predicted"/>
<evidence type="ECO:0000313" key="4">
    <source>
        <dbReference type="Proteomes" id="UP000070501"/>
    </source>
</evidence>
<dbReference type="EMBL" id="KQ964252">
    <property type="protein sequence ID" value="KXJ90607.1"/>
    <property type="molecule type" value="Genomic_DNA"/>
</dbReference>
<evidence type="ECO:0000256" key="2">
    <source>
        <dbReference type="SAM" id="Phobius"/>
    </source>
</evidence>
<keyword evidence="2" id="KW-0812">Transmembrane</keyword>
<keyword evidence="2" id="KW-1133">Transmembrane helix</keyword>
<keyword evidence="2" id="KW-0472">Membrane</keyword>
<name>A0A136J072_9PEZI</name>
<reference evidence="4" key="1">
    <citation type="submission" date="2016-02" db="EMBL/GenBank/DDBJ databases">
        <title>Draft genome sequence of Microdochium bolleyi, a fungal endophyte of beachgrass.</title>
        <authorList>
            <consortium name="DOE Joint Genome Institute"/>
            <person name="David A.S."/>
            <person name="May G."/>
            <person name="Haridas S."/>
            <person name="Lim J."/>
            <person name="Wang M."/>
            <person name="Labutti K."/>
            <person name="Lipzen A."/>
            <person name="Barry K."/>
            <person name="Grigoriev I.V."/>
        </authorList>
    </citation>
    <scope>NUCLEOTIDE SEQUENCE [LARGE SCALE GENOMIC DNA]</scope>
    <source>
        <strain evidence="4">J235TASD1</strain>
    </source>
</reference>
<dbReference type="Proteomes" id="UP000070501">
    <property type="component" value="Unassembled WGS sequence"/>
</dbReference>
<dbReference type="OrthoDB" id="5593235at2759"/>
<feature type="transmembrane region" description="Helical" evidence="2">
    <location>
        <begin position="79"/>
        <end position="99"/>
    </location>
</feature>
<evidence type="ECO:0000313" key="3">
    <source>
        <dbReference type="EMBL" id="KXJ90607.1"/>
    </source>
</evidence>
<feature type="compositionally biased region" description="Low complexity" evidence="1">
    <location>
        <begin position="38"/>
        <end position="51"/>
    </location>
</feature>
<sequence length="551" mass="62314">MRRPSLADVESAAPFLDKDDLDNGRPSWTELSDTEGRSSSSSTDASSAYTVSGESHRRPRWLRATSLRGLRRWRTDPRCLLFAAVATCVMLLVLCNPYLPAEQRPVNSIVAWITSFGREDGDCTTWPVGEDGKLIDSSNLAPREQLELDTIAPHGGWKKPEGIKIVGMVFFGRKRTVDVLDCYLHQNLAANGGYVDEFWFMVHTDVKDDMAWLEELVSKNPGVYKMVGKGVCDQGRSYECLWSYAVEDKTMYIKIDDDIVYIHPDAIPQLVHTRINVPHPFAIAGNLVNSPMTGMRHYHYGAIHPFMPEAENSTSREAGIAWRPSKKPQLQRRDKPDPEVEAKIIDGIIHLPVPFPGHTWHMSSEDHFDLLETPMGIYDQHGSPDLVAFGPAWESWAIGAQQQYSLLHNLEQNRMDRYFFGRKIEYPAHAKTANASSIIPPIKGGPGGEQTYDTGFTRYNVNFMALWGSDIREQLPIAWDDEQDFSVTIPKRTRRPILIDTRSVVSHYSFYIQLKSIRQTDLLDRYRALANEAACPANRLKVPFDGRCAGF</sequence>
<protein>
    <submittedName>
        <fullName evidence="3">Uncharacterized protein</fullName>
    </submittedName>
</protein>
<dbReference type="AlphaFoldDB" id="A0A136J072"/>
<organism evidence="3 4">
    <name type="scientific">Microdochium bolleyi</name>
    <dbReference type="NCBI Taxonomy" id="196109"/>
    <lineage>
        <taxon>Eukaryota</taxon>
        <taxon>Fungi</taxon>
        <taxon>Dikarya</taxon>
        <taxon>Ascomycota</taxon>
        <taxon>Pezizomycotina</taxon>
        <taxon>Sordariomycetes</taxon>
        <taxon>Xylariomycetidae</taxon>
        <taxon>Xylariales</taxon>
        <taxon>Microdochiaceae</taxon>
        <taxon>Microdochium</taxon>
    </lineage>
</organism>
<evidence type="ECO:0000256" key="1">
    <source>
        <dbReference type="SAM" id="MobiDB-lite"/>
    </source>
</evidence>